<sequence length="201" mass="21829">MSNIIQTTTELAIHMVSGYAKKGGVFADATCGNGHDTLRLAKMGPSKLYAFDIQPDAIENTRRLLISEGFGPQLKDGTIELIRDSHENMRDHIGKSAHTAAPVDVIIFNLGYLPGGDKHITTGEISTRKAAEASLTLLAKDGLLCITMYSGHPEGQREKEALLGMASALDPRTYHSAYVNMLNQRNEPPELLLITKKTGGR</sequence>
<dbReference type="GO" id="GO:0008168">
    <property type="term" value="F:methyltransferase activity"/>
    <property type="evidence" value="ECO:0007669"/>
    <property type="project" value="UniProtKB-KW"/>
</dbReference>
<dbReference type="InterPro" id="IPR010719">
    <property type="entry name" value="MnmM_MeTrfase"/>
</dbReference>
<dbReference type="EMBL" id="DVOB01000062">
    <property type="protein sequence ID" value="HIU95629.1"/>
    <property type="molecule type" value="Genomic_DNA"/>
</dbReference>
<keyword evidence="1" id="KW-0489">Methyltransferase</keyword>
<reference evidence="1" key="2">
    <citation type="journal article" date="2021" name="PeerJ">
        <title>Extensive microbial diversity within the chicken gut microbiome revealed by metagenomics and culture.</title>
        <authorList>
            <person name="Gilroy R."/>
            <person name="Ravi A."/>
            <person name="Getino M."/>
            <person name="Pursley I."/>
            <person name="Horton D.L."/>
            <person name="Alikhan N.F."/>
            <person name="Baker D."/>
            <person name="Gharbi K."/>
            <person name="Hall N."/>
            <person name="Watson M."/>
            <person name="Adriaenssens E.M."/>
            <person name="Foster-Nyarko E."/>
            <person name="Jarju S."/>
            <person name="Secka A."/>
            <person name="Antonio M."/>
            <person name="Oren A."/>
            <person name="Chaudhuri R.R."/>
            <person name="La Ragione R."/>
            <person name="Hildebrand F."/>
            <person name="Pallen M.J."/>
        </authorList>
    </citation>
    <scope>NUCLEOTIDE SEQUENCE</scope>
    <source>
        <strain evidence="1">ChiSjej4B22-8349</strain>
    </source>
</reference>
<gene>
    <name evidence="1" type="ORF">IAD25_02830</name>
</gene>
<dbReference type="PANTHER" id="PTHR35276">
    <property type="entry name" value="S-ADENOSYL-L-METHIONINE-DEPENDENT METHYLTRANSFERASES SUPERFAMILY PROTEIN"/>
    <property type="match status" value="1"/>
</dbReference>
<dbReference type="Proteomes" id="UP000824130">
    <property type="component" value="Unassembled WGS sequence"/>
</dbReference>
<dbReference type="GO" id="GO:0032259">
    <property type="term" value="P:methylation"/>
    <property type="evidence" value="ECO:0007669"/>
    <property type="project" value="UniProtKB-KW"/>
</dbReference>
<reference evidence="1" key="1">
    <citation type="submission" date="2020-10" db="EMBL/GenBank/DDBJ databases">
        <authorList>
            <person name="Gilroy R."/>
        </authorList>
    </citation>
    <scope>NUCLEOTIDE SEQUENCE</scope>
    <source>
        <strain evidence="1">ChiSjej4B22-8349</strain>
    </source>
</reference>
<dbReference type="CDD" id="cd02440">
    <property type="entry name" value="AdoMet_MTases"/>
    <property type="match status" value="1"/>
</dbReference>
<keyword evidence="1" id="KW-0808">Transferase</keyword>
<evidence type="ECO:0000313" key="1">
    <source>
        <dbReference type="EMBL" id="HIU95629.1"/>
    </source>
</evidence>
<dbReference type="AlphaFoldDB" id="A0A9D1N6G7"/>
<dbReference type="Pfam" id="PF06962">
    <property type="entry name" value="rRNA_methylase"/>
    <property type="match status" value="1"/>
</dbReference>
<name>A0A9D1N6G7_9FIRM</name>
<evidence type="ECO:0000313" key="2">
    <source>
        <dbReference type="Proteomes" id="UP000824130"/>
    </source>
</evidence>
<proteinExistence type="predicted"/>
<dbReference type="InterPro" id="IPR029063">
    <property type="entry name" value="SAM-dependent_MTases_sf"/>
</dbReference>
<protein>
    <submittedName>
        <fullName evidence="1">Class I SAM-dependent methyltransferase</fullName>
    </submittedName>
</protein>
<accession>A0A9D1N6G7</accession>
<organism evidence="1 2">
    <name type="scientific">Candidatus Allocopromorpha excrementipullorum</name>
    <dbReference type="NCBI Taxonomy" id="2840743"/>
    <lineage>
        <taxon>Bacteria</taxon>
        <taxon>Bacillati</taxon>
        <taxon>Bacillota</taxon>
        <taxon>Clostridia</taxon>
        <taxon>Eubacteriales</taxon>
        <taxon>Eubacteriaceae</taxon>
        <taxon>Eubacteriaceae incertae sedis</taxon>
        <taxon>Candidatus Allocopromorpha</taxon>
    </lineage>
</organism>
<dbReference type="Gene3D" id="3.40.50.150">
    <property type="entry name" value="Vaccinia Virus protein VP39"/>
    <property type="match status" value="1"/>
</dbReference>
<dbReference type="SUPFAM" id="SSF53335">
    <property type="entry name" value="S-adenosyl-L-methionine-dependent methyltransferases"/>
    <property type="match status" value="1"/>
</dbReference>
<comment type="caution">
    <text evidence="1">The sequence shown here is derived from an EMBL/GenBank/DDBJ whole genome shotgun (WGS) entry which is preliminary data.</text>
</comment>
<dbReference type="PANTHER" id="PTHR35276:SF1">
    <property type="entry name" value="TRNA (MNM(5)S(2)U34)-METHYLTRANSFERASE, CHLOROPLASTIC"/>
    <property type="match status" value="1"/>
</dbReference>